<dbReference type="InterPro" id="IPR027417">
    <property type="entry name" value="P-loop_NTPase"/>
</dbReference>
<evidence type="ECO:0000313" key="3">
    <source>
        <dbReference type="Proteomes" id="UP001055429"/>
    </source>
</evidence>
<dbReference type="GO" id="GO:0016301">
    <property type="term" value="F:kinase activity"/>
    <property type="evidence" value="ECO:0007669"/>
    <property type="project" value="UniProtKB-KW"/>
</dbReference>
<protein>
    <submittedName>
        <fullName evidence="2">HPr kinase/phosphatase C-terminal domain-containing protein</fullName>
    </submittedName>
</protein>
<dbReference type="EMBL" id="CP097649">
    <property type="protein sequence ID" value="URI15605.1"/>
    <property type="molecule type" value="Genomic_DNA"/>
</dbReference>
<dbReference type="Gene3D" id="3.40.50.300">
    <property type="entry name" value="P-loop containing nucleotide triphosphate hydrolases"/>
    <property type="match status" value="1"/>
</dbReference>
<dbReference type="CDD" id="cd01918">
    <property type="entry name" value="HprK_C"/>
    <property type="match status" value="1"/>
</dbReference>
<dbReference type="SUPFAM" id="SSF53795">
    <property type="entry name" value="PEP carboxykinase-like"/>
    <property type="match status" value="1"/>
</dbReference>
<accession>A0ABY4SKY9</accession>
<evidence type="ECO:0000259" key="1">
    <source>
        <dbReference type="Pfam" id="PF07475"/>
    </source>
</evidence>
<dbReference type="Pfam" id="PF07475">
    <property type="entry name" value="Hpr_kinase_C"/>
    <property type="match status" value="1"/>
</dbReference>
<gene>
    <name evidence="2" type="ORF">M8231_01010</name>
</gene>
<feature type="domain" description="HPr kinase/phosphorylase C-terminal" evidence="1">
    <location>
        <begin position="21"/>
        <end position="85"/>
    </location>
</feature>
<dbReference type="InterPro" id="IPR011104">
    <property type="entry name" value="Hpr_kin/Pase_C"/>
</dbReference>
<evidence type="ECO:0000313" key="2">
    <source>
        <dbReference type="EMBL" id="URI15605.1"/>
    </source>
</evidence>
<keyword evidence="2" id="KW-0808">Transferase</keyword>
<dbReference type="Proteomes" id="UP001055429">
    <property type="component" value="Chromosome"/>
</dbReference>
<keyword evidence="2" id="KW-0418">Kinase</keyword>
<reference evidence="2" key="1">
    <citation type="submission" date="2022-05" db="EMBL/GenBank/DDBJ databases">
        <title>Brevundimonas albigilva TT17 genome sequence.</title>
        <authorList>
            <person name="Lee K."/>
            <person name="Son H."/>
        </authorList>
    </citation>
    <scope>NUCLEOTIDE SEQUENCE</scope>
    <source>
        <strain evidence="2">TT17</strain>
    </source>
</reference>
<organism evidence="2 3">
    <name type="scientific">Brevundimonas albigilva</name>
    <dbReference type="NCBI Taxonomy" id="1312364"/>
    <lineage>
        <taxon>Bacteria</taxon>
        <taxon>Pseudomonadati</taxon>
        <taxon>Pseudomonadota</taxon>
        <taxon>Alphaproteobacteria</taxon>
        <taxon>Caulobacterales</taxon>
        <taxon>Caulobacteraceae</taxon>
        <taxon>Brevundimonas</taxon>
    </lineage>
</organism>
<name>A0ABY4SKY9_9CAUL</name>
<proteinExistence type="predicted"/>
<dbReference type="RefSeq" id="WP_250202059.1">
    <property type="nucleotide sequence ID" value="NZ_CP097649.1"/>
</dbReference>
<sequence length="142" mass="15088">MTGEPPVHASTVAIRRRGEWAGVAILGPSGAGKSDLALRLIGRGWRLVSDDYTRMWASDGALYATAPERIAGRIEARGVGIVSVATRPVARVLLAVALLPEAVERLPEPEFRRFAGVETPVLALDPRPASAVEMVAAALERV</sequence>
<keyword evidence="3" id="KW-1185">Reference proteome</keyword>